<reference evidence="3 4" key="1">
    <citation type="submission" date="2024-03" db="EMBL/GenBank/DDBJ databases">
        <title>Mouse gut bacterial collection (mGBC) of GemPharmatech.</title>
        <authorList>
            <person name="He Y."/>
            <person name="Dong L."/>
            <person name="Wu D."/>
            <person name="Gao X."/>
            <person name="Lin Z."/>
        </authorList>
    </citation>
    <scope>NUCLEOTIDE SEQUENCE [LARGE SCALE GENOMIC DNA]</scope>
    <source>
        <strain evidence="3 4">20-218</strain>
    </source>
</reference>
<dbReference type="EMBL" id="JBCLSQ010000010">
    <property type="protein sequence ID" value="MEY8537834.1"/>
    <property type="molecule type" value="Genomic_DNA"/>
</dbReference>
<comment type="caution">
    <text evidence="3">The sequence shown here is derived from an EMBL/GenBank/DDBJ whole genome shotgun (WGS) entry which is preliminary data.</text>
</comment>
<evidence type="ECO:0000259" key="2">
    <source>
        <dbReference type="Pfam" id="PF18734"/>
    </source>
</evidence>
<name>A0ABV4D9U4_9LACT</name>
<dbReference type="Proteomes" id="UP001565242">
    <property type="component" value="Unassembled WGS sequence"/>
</dbReference>
<accession>A0ABV4D9U4</accession>
<organism evidence="3 4">
    <name type="scientific">Lactococcus muris</name>
    <dbReference type="NCBI Taxonomy" id="2941330"/>
    <lineage>
        <taxon>Bacteria</taxon>
        <taxon>Bacillati</taxon>
        <taxon>Bacillota</taxon>
        <taxon>Bacilli</taxon>
        <taxon>Lactobacillales</taxon>
        <taxon>Streptococcaceae</taxon>
        <taxon>Lactococcus</taxon>
    </lineage>
</organism>
<evidence type="ECO:0000256" key="1">
    <source>
        <dbReference type="SAM" id="Coils"/>
    </source>
</evidence>
<proteinExistence type="predicted"/>
<evidence type="ECO:0000313" key="3">
    <source>
        <dbReference type="EMBL" id="MEY8537834.1"/>
    </source>
</evidence>
<gene>
    <name evidence="3" type="ORF">AALM99_05185</name>
</gene>
<keyword evidence="1" id="KW-0175">Coiled coil</keyword>
<sequence>MNPKIQIEKLKKDLEWLLYQAMVLKQTFNAALAVSQVFEKTDSLATYGDYFALTQNIIISDSQLQLAKLFDKNRQSISIPKIIETANELYTEKYFQSMTYFSAQSYQDLKSELEALAHRLNELEQPIKNLKKLRDKNLAHLDKSVDSLDKLINISNDAPVLLSEAVTLIDFSIQSLSKIKTIMFSIDSSFQEKDYVWELSEIAKAIEDYQKKVDKELE</sequence>
<protein>
    <recommendedName>
        <fullName evidence="2">HEPN AbiU2-like domain-containing protein</fullName>
    </recommendedName>
</protein>
<dbReference type="Pfam" id="PF18734">
    <property type="entry name" value="HEPN_AbiU2"/>
    <property type="match status" value="1"/>
</dbReference>
<keyword evidence="4" id="KW-1185">Reference proteome</keyword>
<evidence type="ECO:0000313" key="4">
    <source>
        <dbReference type="Proteomes" id="UP001565242"/>
    </source>
</evidence>
<feature type="coiled-coil region" evidence="1">
    <location>
        <begin position="103"/>
        <end position="133"/>
    </location>
</feature>
<dbReference type="RefSeq" id="WP_202231010.1">
    <property type="nucleotide sequence ID" value="NZ_JBCLSQ010000010.1"/>
</dbReference>
<dbReference type="InterPro" id="IPR040704">
    <property type="entry name" value="HEPN_AbiU2"/>
</dbReference>
<feature type="domain" description="HEPN AbiU2-like" evidence="2">
    <location>
        <begin position="24"/>
        <end position="194"/>
    </location>
</feature>